<evidence type="ECO:0000313" key="2">
    <source>
        <dbReference type="Proteomes" id="UP001165960"/>
    </source>
</evidence>
<protein>
    <submittedName>
        <fullName evidence="1">Uncharacterized protein</fullName>
    </submittedName>
</protein>
<reference evidence="1" key="1">
    <citation type="submission" date="2022-04" db="EMBL/GenBank/DDBJ databases">
        <title>Genome of the entomopathogenic fungus Entomophthora muscae.</title>
        <authorList>
            <person name="Elya C."/>
            <person name="Lovett B.R."/>
            <person name="Lee E."/>
            <person name="Macias A.M."/>
            <person name="Hajek A.E."/>
            <person name="De Bivort B.L."/>
            <person name="Kasson M.T."/>
            <person name="De Fine Licht H.H."/>
            <person name="Stajich J.E."/>
        </authorList>
    </citation>
    <scope>NUCLEOTIDE SEQUENCE</scope>
    <source>
        <strain evidence="1">Berkeley</strain>
    </source>
</reference>
<name>A0ACC2TII3_9FUNG</name>
<dbReference type="EMBL" id="QTSX02002869">
    <property type="protein sequence ID" value="KAJ9074171.1"/>
    <property type="molecule type" value="Genomic_DNA"/>
</dbReference>
<accession>A0ACC2TII3</accession>
<organism evidence="1 2">
    <name type="scientific">Entomophthora muscae</name>
    <dbReference type="NCBI Taxonomy" id="34485"/>
    <lineage>
        <taxon>Eukaryota</taxon>
        <taxon>Fungi</taxon>
        <taxon>Fungi incertae sedis</taxon>
        <taxon>Zoopagomycota</taxon>
        <taxon>Entomophthoromycotina</taxon>
        <taxon>Entomophthoromycetes</taxon>
        <taxon>Entomophthorales</taxon>
        <taxon>Entomophthoraceae</taxon>
        <taxon>Entomophthora</taxon>
    </lineage>
</organism>
<proteinExistence type="predicted"/>
<gene>
    <name evidence="1" type="ORF">DSO57_1009247</name>
</gene>
<keyword evidence="2" id="KW-1185">Reference proteome</keyword>
<comment type="caution">
    <text evidence="1">The sequence shown here is derived from an EMBL/GenBank/DDBJ whole genome shotgun (WGS) entry which is preliminary data.</text>
</comment>
<dbReference type="Proteomes" id="UP001165960">
    <property type="component" value="Unassembled WGS sequence"/>
</dbReference>
<evidence type="ECO:0000313" key="1">
    <source>
        <dbReference type="EMBL" id="KAJ9074171.1"/>
    </source>
</evidence>
<sequence length="391" mass="45014">MQTTQLYNKESIFYTNLQLLGFEAFKESELVKQYGNGSKEIRLDEKMFVQSTNTQKATELVLYFLWQSLDAKEFNKSVKMFPPQDHKESREFRMICFKWLEKLKAGHHIPPHISLFVSDLEESRGERFGDLMTALSSYVLSVKLKHKVNLLAHMSYDYQIPHQFDLFEKYQSFEADAIKSEIKSESDFFLLLQQTHLGLQKEWLEEGKRIDEMYCSLDSKKRKVTEECLKLKCESSSISFPSTLESVSSNWANVERLAESCKADFDIITGVIEDRAKQLVVNGDCYKKIVPESDSTSRTKPIKLDDLYDAITKKLPSASSNFDGNTVSKVLNTLEPCVSQHKTQLGDLALLKERLKAKVSSLKQSHTEMQMSSTKRLDCKEFLIEVAKVLK</sequence>